<evidence type="ECO:0000313" key="4">
    <source>
        <dbReference type="Proteomes" id="UP000295198"/>
    </source>
</evidence>
<organism evidence="3 4">
    <name type="scientific">Nocardioides guangzhouensis</name>
    <dbReference type="NCBI Taxonomy" id="2497878"/>
    <lineage>
        <taxon>Bacteria</taxon>
        <taxon>Bacillati</taxon>
        <taxon>Actinomycetota</taxon>
        <taxon>Actinomycetes</taxon>
        <taxon>Propionibacteriales</taxon>
        <taxon>Nocardioidaceae</taxon>
        <taxon>Nocardioides</taxon>
    </lineage>
</organism>
<feature type="domain" description="Peptidoglycan binding-like" evidence="2">
    <location>
        <begin position="34"/>
        <end position="83"/>
    </location>
</feature>
<dbReference type="InterPro" id="IPR036365">
    <property type="entry name" value="PGBD-like_sf"/>
</dbReference>
<dbReference type="InterPro" id="IPR036366">
    <property type="entry name" value="PGBDSf"/>
</dbReference>
<dbReference type="EMBL" id="SDKM01000129">
    <property type="protein sequence ID" value="RYP80027.1"/>
    <property type="molecule type" value="Genomic_DNA"/>
</dbReference>
<name>A0A4Q4YXZ2_9ACTN</name>
<dbReference type="AlphaFoldDB" id="A0A4Q4YXZ2"/>
<gene>
    <name evidence="3" type="ORF">EKO23_24775</name>
</gene>
<feature type="non-terminal residue" evidence="3">
    <location>
        <position position="1"/>
    </location>
</feature>
<feature type="region of interest" description="Disordered" evidence="1">
    <location>
        <begin position="86"/>
        <end position="119"/>
    </location>
</feature>
<sequence>VTGTVDKATAAALQADVLASGGEVAQQELVTTAALQQTLKLAGFWDGPVDGMWTPALTSALEDLQTELGLKPTGVVDAATVAAFDEAIAETRQPNGPSASPSPTPTRASESPDATQDAS</sequence>
<evidence type="ECO:0000259" key="2">
    <source>
        <dbReference type="Pfam" id="PF01471"/>
    </source>
</evidence>
<comment type="caution">
    <text evidence="3">The sequence shown here is derived from an EMBL/GenBank/DDBJ whole genome shotgun (WGS) entry which is preliminary data.</text>
</comment>
<protein>
    <submittedName>
        <fullName evidence="3">Peptidoglycan-binding protein</fullName>
    </submittedName>
</protein>
<dbReference type="Gene3D" id="1.10.101.10">
    <property type="entry name" value="PGBD-like superfamily/PGBD"/>
    <property type="match status" value="1"/>
</dbReference>
<dbReference type="Pfam" id="PF01471">
    <property type="entry name" value="PG_binding_1"/>
    <property type="match status" value="1"/>
</dbReference>
<keyword evidence="4" id="KW-1185">Reference proteome</keyword>
<dbReference type="SUPFAM" id="SSF47090">
    <property type="entry name" value="PGBD-like"/>
    <property type="match status" value="1"/>
</dbReference>
<dbReference type="OrthoDB" id="9787225at2"/>
<dbReference type="Proteomes" id="UP000295198">
    <property type="component" value="Unassembled WGS sequence"/>
</dbReference>
<reference evidence="3 4" key="1">
    <citation type="submission" date="2019-01" db="EMBL/GenBank/DDBJ databases">
        <title>Nocardioides guangzhouensis sp. nov., an actinobacterium isolated from soil.</title>
        <authorList>
            <person name="Fu Y."/>
            <person name="Cai Y."/>
            <person name="Lin Z."/>
            <person name="Chen P."/>
        </authorList>
    </citation>
    <scope>NUCLEOTIDE SEQUENCE [LARGE SCALE GENOMIC DNA]</scope>
    <source>
        <strain evidence="3 4">130</strain>
    </source>
</reference>
<feature type="compositionally biased region" description="Low complexity" evidence="1">
    <location>
        <begin position="97"/>
        <end position="112"/>
    </location>
</feature>
<evidence type="ECO:0000313" key="3">
    <source>
        <dbReference type="EMBL" id="RYP80027.1"/>
    </source>
</evidence>
<accession>A0A4Q4YXZ2</accession>
<dbReference type="RefSeq" id="WP_134721261.1">
    <property type="nucleotide sequence ID" value="NZ_SDKM01000129.1"/>
</dbReference>
<evidence type="ECO:0000256" key="1">
    <source>
        <dbReference type="SAM" id="MobiDB-lite"/>
    </source>
</evidence>
<proteinExistence type="predicted"/>
<dbReference type="InterPro" id="IPR002477">
    <property type="entry name" value="Peptidoglycan-bd-like"/>
</dbReference>